<evidence type="ECO:0000256" key="1">
    <source>
        <dbReference type="ARBA" id="ARBA00001946"/>
    </source>
</evidence>
<keyword evidence="4" id="KW-1133">Transmembrane helix</keyword>
<keyword evidence="4" id="KW-0472">Membrane</keyword>
<gene>
    <name evidence="6" type="ORF">ED208_05715</name>
</gene>
<dbReference type="GO" id="GO:0005886">
    <property type="term" value="C:plasma membrane"/>
    <property type="evidence" value="ECO:0007669"/>
    <property type="project" value="TreeGrafter"/>
</dbReference>
<dbReference type="GO" id="GO:0043709">
    <property type="term" value="P:cell adhesion involved in single-species biofilm formation"/>
    <property type="evidence" value="ECO:0007669"/>
    <property type="project" value="TreeGrafter"/>
</dbReference>
<sequence length="396" mass="44008">MNSTELNESDYVEQLHRGVGWLRFEGELEPGFRRFYRRFCLTHVRFGLGITLPLLALNGLLNSEVYVPDGPALILNLLTLLVSFLGLGGLLLHFSFDREGRRLPELMAGAMIAGAGLHLLTRCKFAEQGLHYPYSTESYATLLIFLLSGLRFLPALLIALVWLAQALLFQWMYPQDTPELAQMAYNLTAIGLLAAGAGYAQEYLARVNYLLAKMSHHRSEHDALTGVLNRRGFNERFEELLRQARREQKPLALMLIDVDHFKHYNDRYGHPEGDRALTAVAQSLRRHAARRGFDFAARLGGEEFAVVWYNVEAGAAGKLAESTRARIEKLGIAHADSPGGTLTISAGCLSLTVTADTQREQLLEAADEALYEAKRGGRNQVRLARWSGPVLSAGTA</sequence>
<dbReference type="Gene3D" id="3.30.70.270">
    <property type="match status" value="1"/>
</dbReference>
<dbReference type="InterPro" id="IPR050469">
    <property type="entry name" value="Diguanylate_Cyclase"/>
</dbReference>
<dbReference type="PROSITE" id="PS50887">
    <property type="entry name" value="GGDEF"/>
    <property type="match status" value="1"/>
</dbReference>
<dbReference type="InterPro" id="IPR043128">
    <property type="entry name" value="Rev_trsase/Diguanyl_cyclase"/>
</dbReference>
<dbReference type="CDD" id="cd01949">
    <property type="entry name" value="GGDEF"/>
    <property type="match status" value="1"/>
</dbReference>
<dbReference type="InterPro" id="IPR000160">
    <property type="entry name" value="GGDEF_dom"/>
</dbReference>
<dbReference type="EC" id="2.7.7.65" evidence="2"/>
<dbReference type="PANTHER" id="PTHR45138:SF9">
    <property type="entry name" value="DIGUANYLATE CYCLASE DGCM-RELATED"/>
    <property type="match status" value="1"/>
</dbReference>
<dbReference type="NCBIfam" id="TIGR00254">
    <property type="entry name" value="GGDEF"/>
    <property type="match status" value="1"/>
</dbReference>
<dbReference type="Proteomes" id="UP000282106">
    <property type="component" value="Unassembled WGS sequence"/>
</dbReference>
<comment type="caution">
    <text evidence="6">The sequence shown here is derived from an EMBL/GenBank/DDBJ whole genome shotgun (WGS) entry which is preliminary data.</text>
</comment>
<proteinExistence type="predicted"/>
<evidence type="ECO:0000256" key="4">
    <source>
        <dbReference type="SAM" id="Phobius"/>
    </source>
</evidence>
<feature type="domain" description="GGDEF" evidence="5">
    <location>
        <begin position="249"/>
        <end position="386"/>
    </location>
</feature>
<protein>
    <recommendedName>
        <fullName evidence="2">diguanylate cyclase</fullName>
        <ecNumber evidence="2">2.7.7.65</ecNumber>
    </recommendedName>
</protein>
<dbReference type="Pfam" id="PF00990">
    <property type="entry name" value="GGDEF"/>
    <property type="match status" value="1"/>
</dbReference>
<organism evidence="6 7">
    <name type="scientific">Stagnimonas aquatica</name>
    <dbReference type="NCBI Taxonomy" id="2689987"/>
    <lineage>
        <taxon>Bacteria</taxon>
        <taxon>Pseudomonadati</taxon>
        <taxon>Pseudomonadota</taxon>
        <taxon>Gammaproteobacteria</taxon>
        <taxon>Nevskiales</taxon>
        <taxon>Nevskiaceae</taxon>
        <taxon>Stagnimonas</taxon>
    </lineage>
</organism>
<dbReference type="FunFam" id="3.30.70.270:FF:000001">
    <property type="entry name" value="Diguanylate cyclase domain protein"/>
    <property type="match status" value="1"/>
</dbReference>
<feature type="transmembrane region" description="Helical" evidence="4">
    <location>
        <begin position="140"/>
        <end position="163"/>
    </location>
</feature>
<accession>A0A3N0VGG1</accession>
<evidence type="ECO:0000259" key="5">
    <source>
        <dbReference type="PROSITE" id="PS50887"/>
    </source>
</evidence>
<keyword evidence="7" id="KW-1185">Reference proteome</keyword>
<comment type="cofactor">
    <cofactor evidence="1">
        <name>Mg(2+)</name>
        <dbReference type="ChEBI" id="CHEBI:18420"/>
    </cofactor>
</comment>
<evidence type="ECO:0000313" key="7">
    <source>
        <dbReference type="Proteomes" id="UP000282106"/>
    </source>
</evidence>
<dbReference type="InParanoid" id="A0A3N0VGG1"/>
<dbReference type="PANTHER" id="PTHR45138">
    <property type="entry name" value="REGULATORY COMPONENTS OF SENSORY TRANSDUCTION SYSTEM"/>
    <property type="match status" value="1"/>
</dbReference>
<dbReference type="RefSeq" id="WP_123210917.1">
    <property type="nucleotide sequence ID" value="NZ_RJVO01000002.1"/>
</dbReference>
<feature type="transmembrane region" description="Helical" evidence="4">
    <location>
        <begin position="43"/>
        <end position="61"/>
    </location>
</feature>
<dbReference type="EMBL" id="RJVO01000002">
    <property type="protein sequence ID" value="ROH91873.1"/>
    <property type="molecule type" value="Genomic_DNA"/>
</dbReference>
<keyword evidence="4" id="KW-0812">Transmembrane</keyword>
<evidence type="ECO:0000256" key="3">
    <source>
        <dbReference type="ARBA" id="ARBA00034247"/>
    </source>
</evidence>
<name>A0A3N0VGG1_9GAMM</name>
<feature type="transmembrane region" description="Helical" evidence="4">
    <location>
        <begin position="103"/>
        <end position="120"/>
    </location>
</feature>
<comment type="catalytic activity">
    <reaction evidence="3">
        <text>2 GTP = 3',3'-c-di-GMP + 2 diphosphate</text>
        <dbReference type="Rhea" id="RHEA:24898"/>
        <dbReference type="ChEBI" id="CHEBI:33019"/>
        <dbReference type="ChEBI" id="CHEBI:37565"/>
        <dbReference type="ChEBI" id="CHEBI:58805"/>
        <dbReference type="EC" id="2.7.7.65"/>
    </reaction>
</comment>
<dbReference type="InterPro" id="IPR029787">
    <property type="entry name" value="Nucleotide_cyclase"/>
</dbReference>
<reference evidence="6 7" key="1">
    <citation type="submission" date="2018-10" db="EMBL/GenBank/DDBJ databases">
        <authorList>
            <person name="Chen W.-M."/>
        </authorList>
    </citation>
    <scope>NUCLEOTIDE SEQUENCE [LARGE SCALE GENOMIC DNA]</scope>
    <source>
        <strain evidence="6 7">THS-13</strain>
    </source>
</reference>
<feature type="transmembrane region" description="Helical" evidence="4">
    <location>
        <begin position="73"/>
        <end position="96"/>
    </location>
</feature>
<dbReference type="SMART" id="SM00267">
    <property type="entry name" value="GGDEF"/>
    <property type="match status" value="1"/>
</dbReference>
<dbReference type="AlphaFoldDB" id="A0A3N0VGG1"/>
<evidence type="ECO:0000256" key="2">
    <source>
        <dbReference type="ARBA" id="ARBA00012528"/>
    </source>
</evidence>
<dbReference type="GO" id="GO:1902201">
    <property type="term" value="P:negative regulation of bacterial-type flagellum-dependent cell motility"/>
    <property type="evidence" value="ECO:0007669"/>
    <property type="project" value="TreeGrafter"/>
</dbReference>
<evidence type="ECO:0000313" key="6">
    <source>
        <dbReference type="EMBL" id="ROH91873.1"/>
    </source>
</evidence>
<dbReference type="FunCoup" id="A0A3N0VGG1">
    <property type="interactions" value="76"/>
</dbReference>
<dbReference type="GO" id="GO:0052621">
    <property type="term" value="F:diguanylate cyclase activity"/>
    <property type="evidence" value="ECO:0007669"/>
    <property type="project" value="UniProtKB-EC"/>
</dbReference>
<dbReference type="SUPFAM" id="SSF55073">
    <property type="entry name" value="Nucleotide cyclase"/>
    <property type="match status" value="1"/>
</dbReference>